<dbReference type="InterPro" id="IPR055414">
    <property type="entry name" value="LRR_R13L4/SHOC2-like"/>
</dbReference>
<evidence type="ECO:0000259" key="6">
    <source>
        <dbReference type="Pfam" id="PF23559"/>
    </source>
</evidence>
<evidence type="ECO:0000256" key="3">
    <source>
        <dbReference type="ARBA" id="ARBA00022821"/>
    </source>
</evidence>
<organism evidence="8 9">
    <name type="scientific">Corchorus olitorius</name>
    <dbReference type="NCBI Taxonomy" id="93759"/>
    <lineage>
        <taxon>Eukaryota</taxon>
        <taxon>Viridiplantae</taxon>
        <taxon>Streptophyta</taxon>
        <taxon>Embryophyta</taxon>
        <taxon>Tracheophyta</taxon>
        <taxon>Spermatophyta</taxon>
        <taxon>Magnoliopsida</taxon>
        <taxon>eudicotyledons</taxon>
        <taxon>Gunneridae</taxon>
        <taxon>Pentapetalae</taxon>
        <taxon>rosids</taxon>
        <taxon>malvids</taxon>
        <taxon>Malvales</taxon>
        <taxon>Malvaceae</taxon>
        <taxon>Grewioideae</taxon>
        <taxon>Apeibeae</taxon>
        <taxon>Corchorus</taxon>
    </lineage>
</organism>
<reference evidence="9" key="1">
    <citation type="submission" date="2013-09" db="EMBL/GenBank/DDBJ databases">
        <title>Corchorus olitorius genome sequencing.</title>
        <authorList>
            <person name="Alam M."/>
            <person name="Haque M.S."/>
            <person name="Islam M.S."/>
            <person name="Emdad E.M."/>
            <person name="Islam M.M."/>
            <person name="Ahmed B."/>
            <person name="Halim A."/>
            <person name="Hossen Q.M.M."/>
            <person name="Hossain M.Z."/>
            <person name="Ahmed R."/>
            <person name="Khan M.M."/>
            <person name="Islam R."/>
            <person name="Rashid M.M."/>
            <person name="Khan S.A."/>
            <person name="Rahman M.S."/>
            <person name="Alam M."/>
            <person name="Yahiya A.S."/>
            <person name="Khan M.S."/>
            <person name="Azam M.S."/>
            <person name="Haque T."/>
            <person name="Lashkar M.Z.H."/>
            <person name="Akhand A.I."/>
            <person name="Morshed G."/>
            <person name="Roy S."/>
            <person name="Uddin K.S."/>
            <person name="Rabeya T."/>
            <person name="Hossain A.S."/>
            <person name="Chowdhury A."/>
            <person name="Snigdha A.R."/>
            <person name="Mortoza M.S."/>
            <person name="Matin S.A."/>
            <person name="Hoque S.M.E."/>
            <person name="Islam M.K."/>
            <person name="Roy D.K."/>
            <person name="Haider R."/>
            <person name="Moosa M.M."/>
            <person name="Elias S.M."/>
            <person name="Hasan A.M."/>
            <person name="Jahan S."/>
            <person name="Shafiuddin M."/>
            <person name="Mahmood N."/>
            <person name="Shommy N.S."/>
        </authorList>
    </citation>
    <scope>NUCLEOTIDE SEQUENCE [LARGE SCALE GENOMIC DNA]</scope>
    <source>
        <strain evidence="9">cv. O-4</strain>
    </source>
</reference>
<name>A0A1R3I322_9ROSI</name>
<dbReference type="Pfam" id="PF00931">
    <property type="entry name" value="NB-ARC"/>
    <property type="match status" value="1"/>
</dbReference>
<dbReference type="InterPro" id="IPR036388">
    <property type="entry name" value="WH-like_DNA-bd_sf"/>
</dbReference>
<dbReference type="InterPro" id="IPR002182">
    <property type="entry name" value="NB-ARC"/>
</dbReference>
<evidence type="ECO:0000256" key="2">
    <source>
        <dbReference type="ARBA" id="ARBA00022741"/>
    </source>
</evidence>
<dbReference type="InterPro" id="IPR027417">
    <property type="entry name" value="P-loop_NTPase"/>
</dbReference>
<dbReference type="STRING" id="93759.A0A1R3I322"/>
<dbReference type="FunFam" id="1.10.10.10:FF:000322">
    <property type="entry name" value="Probable disease resistance protein At1g63360"/>
    <property type="match status" value="1"/>
</dbReference>
<dbReference type="Gene3D" id="1.20.5.4130">
    <property type="match status" value="1"/>
</dbReference>
<dbReference type="Pfam" id="PF18052">
    <property type="entry name" value="Rx_N"/>
    <property type="match status" value="1"/>
</dbReference>
<dbReference type="EMBL" id="AWUE01019033">
    <property type="protein sequence ID" value="OMO76982.1"/>
    <property type="molecule type" value="Genomic_DNA"/>
</dbReference>
<evidence type="ECO:0000259" key="4">
    <source>
        <dbReference type="Pfam" id="PF00931"/>
    </source>
</evidence>
<comment type="caution">
    <text evidence="8">The sequence shown here is derived from an EMBL/GenBank/DDBJ whole genome shotgun (WGS) entry which is preliminary data.</text>
</comment>
<protein>
    <submittedName>
        <fullName evidence="8">Disease resistance protein</fullName>
    </submittedName>
</protein>
<dbReference type="Pfam" id="PF23559">
    <property type="entry name" value="WHD_DRP"/>
    <property type="match status" value="1"/>
</dbReference>
<keyword evidence="1" id="KW-0677">Repeat</keyword>
<dbReference type="CDD" id="cd14798">
    <property type="entry name" value="RX-CC_like"/>
    <property type="match status" value="1"/>
</dbReference>
<dbReference type="InterPro" id="IPR032675">
    <property type="entry name" value="LRR_dom_sf"/>
</dbReference>
<dbReference type="Proteomes" id="UP000187203">
    <property type="component" value="Unassembled WGS sequence"/>
</dbReference>
<dbReference type="InterPro" id="IPR042197">
    <property type="entry name" value="Apaf_helical"/>
</dbReference>
<dbReference type="FunFam" id="1.10.8.430:FF:000003">
    <property type="entry name" value="Probable disease resistance protein At5g66910"/>
    <property type="match status" value="1"/>
</dbReference>
<accession>A0A1R3I322</accession>
<feature type="domain" description="Disease resistance protein winged helix" evidence="6">
    <location>
        <begin position="415"/>
        <end position="486"/>
    </location>
</feature>
<dbReference type="InterPro" id="IPR058922">
    <property type="entry name" value="WHD_DRP"/>
</dbReference>
<dbReference type="PANTHER" id="PTHR23155">
    <property type="entry name" value="DISEASE RESISTANCE PROTEIN RP"/>
    <property type="match status" value="1"/>
</dbReference>
<dbReference type="Gene3D" id="1.10.10.10">
    <property type="entry name" value="Winged helix-like DNA-binding domain superfamily/Winged helix DNA-binding domain"/>
    <property type="match status" value="1"/>
</dbReference>
<evidence type="ECO:0000313" key="8">
    <source>
        <dbReference type="EMBL" id="OMO76982.1"/>
    </source>
</evidence>
<feature type="domain" description="Disease resistance R13L4/SHOC-2-like LRR" evidence="7">
    <location>
        <begin position="530"/>
        <end position="850"/>
    </location>
</feature>
<proteinExistence type="predicted"/>
<dbReference type="FunFam" id="3.40.50.300:FF:001091">
    <property type="entry name" value="Probable disease resistance protein At1g61300"/>
    <property type="match status" value="1"/>
</dbReference>
<dbReference type="OrthoDB" id="1394818at2759"/>
<dbReference type="Gene3D" id="3.80.10.10">
    <property type="entry name" value="Ribonuclease Inhibitor"/>
    <property type="match status" value="1"/>
</dbReference>
<evidence type="ECO:0000259" key="7">
    <source>
        <dbReference type="Pfam" id="PF23598"/>
    </source>
</evidence>
<dbReference type="Pfam" id="PF23598">
    <property type="entry name" value="LRR_14"/>
    <property type="match status" value="1"/>
</dbReference>
<dbReference type="SUPFAM" id="SSF52540">
    <property type="entry name" value="P-loop containing nucleoside triphosphate hydrolases"/>
    <property type="match status" value="1"/>
</dbReference>
<keyword evidence="2" id="KW-0547">Nucleotide-binding</keyword>
<dbReference type="Gene3D" id="1.10.8.430">
    <property type="entry name" value="Helical domain of apoptotic protease-activating factors"/>
    <property type="match status" value="1"/>
</dbReference>
<evidence type="ECO:0000256" key="1">
    <source>
        <dbReference type="ARBA" id="ARBA00022737"/>
    </source>
</evidence>
<dbReference type="PRINTS" id="PR00364">
    <property type="entry name" value="DISEASERSIST"/>
</dbReference>
<sequence>MASDEIKEMKVLLRSMRSFLMDADTTEENSQTQKAWVNSIRDMACEIEDTIDEFTYDMNMKSQRNLFQRGLHFHQDLLVRSKAAATLQNINKKIQTIAERTHGVHDLEEMVRPKKKERKTEDRFSTCDSNWKKRLSESSLFFHEDDLVGIKEGQHKLLTWLMSEEPRRTVISVVGIGGSGKTTLVANTFNKQVVRQHFDFCAWITVSQQYDIEELFRSMLKEVYRKAEKETPVMLLNTMGYKELLEELVPYMQSRRYLVVLDDVWSSRSWQEMSIALPEGLLGSRIMLTTRKEDVAPSQSGFLGYIHRIQPLKEDEAWKLFCMRAFPDNLDGCASDLDSLAWNLVEKCEGLPLAIVALGSLMSSKKLIGEWKRVHDNLNWELSNNPALERVKSILLLSYHDLSFHLKQCFLYCCIFPEDCMIYRRRLIRLWMAEGFLEQVNDVAPEVVAESYIMELICRNLLEVQEWNASGRPKAFKMHNILRELALSLSREEKIVVVSDGRNGVEENGIRRCSMTMKGEGIQPGNGLSQLRSLFIFVVGESSFNKLSSGFKLLRVLDLENTPITVLPSEFGIFFNLRYLNLTRTQVEVLPESTGKFVNLQTLLFKKAKIKELPCEIVKLQNLRYLSGSICCSGNRYDSVRVPPNVCRMKSLQVLSFVERTDSLIKQLKEMTQLKTLGVGHVKEADAEDLCSAIGEMKDLGNLHLYATSGHLKLDALLQAPPHLERLFLNGRMEKLPHWFNQLQNLTHLTLQNSELGESLLSHIQALSNLSYLSLGDTAYNQEKLCFGEGFQNLRFLRIFNFPLLNVIVIENNVMTGLEELEIVECRALRGLPYGLDHLTDLKVVSFYYVSSEIVKQLYEQGNIDTGSPTIQDIGMTKSDDDEGKSKWFYKILNV</sequence>
<dbReference type="SUPFAM" id="SSF52058">
    <property type="entry name" value="L domain-like"/>
    <property type="match status" value="1"/>
</dbReference>
<dbReference type="InterPro" id="IPR038005">
    <property type="entry name" value="RX-like_CC"/>
</dbReference>
<dbReference type="GO" id="GO:0098542">
    <property type="term" value="P:defense response to other organism"/>
    <property type="evidence" value="ECO:0007669"/>
    <property type="project" value="TreeGrafter"/>
</dbReference>
<dbReference type="PANTHER" id="PTHR23155:SF1205">
    <property type="entry name" value="DISEASE RESISTANCE PROTEIN RPM1"/>
    <property type="match status" value="1"/>
</dbReference>
<dbReference type="InterPro" id="IPR044974">
    <property type="entry name" value="Disease_R_plants"/>
</dbReference>
<dbReference type="GO" id="GO:0043531">
    <property type="term" value="F:ADP binding"/>
    <property type="evidence" value="ECO:0007669"/>
    <property type="project" value="InterPro"/>
</dbReference>
<feature type="domain" description="Disease resistance N-terminal" evidence="5">
    <location>
        <begin position="3"/>
        <end position="64"/>
    </location>
</feature>
<dbReference type="InterPro" id="IPR041118">
    <property type="entry name" value="Rx_N"/>
</dbReference>
<dbReference type="Gene3D" id="3.40.50.300">
    <property type="entry name" value="P-loop containing nucleotide triphosphate hydrolases"/>
    <property type="match status" value="1"/>
</dbReference>
<keyword evidence="3" id="KW-0611">Plant defense</keyword>
<dbReference type="AlphaFoldDB" id="A0A1R3I322"/>
<evidence type="ECO:0000313" key="9">
    <source>
        <dbReference type="Proteomes" id="UP000187203"/>
    </source>
</evidence>
<gene>
    <name evidence="8" type="ORF">COLO4_25424</name>
</gene>
<evidence type="ECO:0000259" key="5">
    <source>
        <dbReference type="Pfam" id="PF18052"/>
    </source>
</evidence>
<keyword evidence="9" id="KW-1185">Reference proteome</keyword>
<feature type="domain" description="NB-ARC" evidence="4">
    <location>
        <begin position="155"/>
        <end position="330"/>
    </location>
</feature>